<feature type="domain" description="WLM" evidence="2">
    <location>
        <begin position="1"/>
        <end position="167"/>
    </location>
</feature>
<dbReference type="PANTHER" id="PTHR47796:SF1">
    <property type="entry name" value="OS08G0500800 PROTEIN"/>
    <property type="match status" value="1"/>
</dbReference>
<dbReference type="PANTHER" id="PTHR47796">
    <property type="entry name" value="ZINC METALLOPROTEINASE-LIKE PROTEIN"/>
    <property type="match status" value="1"/>
</dbReference>
<gene>
    <name evidence="3" type="ORF">D9Q98_010218</name>
</gene>
<dbReference type="PROSITE" id="PS51397">
    <property type="entry name" value="WLM"/>
    <property type="match status" value="1"/>
</dbReference>
<keyword evidence="4" id="KW-1185">Reference proteome</keyword>
<evidence type="ECO:0000313" key="4">
    <source>
        <dbReference type="Proteomes" id="UP001055712"/>
    </source>
</evidence>
<evidence type="ECO:0000313" key="3">
    <source>
        <dbReference type="EMBL" id="KAI3427299.1"/>
    </source>
</evidence>
<dbReference type="EMBL" id="SIDB01000010">
    <property type="protein sequence ID" value="KAI3427299.1"/>
    <property type="molecule type" value="Genomic_DNA"/>
</dbReference>
<protein>
    <recommendedName>
        <fullName evidence="2">WLM domain-containing protein</fullName>
    </recommendedName>
</protein>
<dbReference type="Pfam" id="PF08325">
    <property type="entry name" value="WLM"/>
    <property type="match status" value="1"/>
</dbReference>
<dbReference type="Proteomes" id="UP001055712">
    <property type="component" value="Unassembled WGS sequence"/>
</dbReference>
<evidence type="ECO:0000259" key="2">
    <source>
        <dbReference type="PROSITE" id="PS51397"/>
    </source>
</evidence>
<feature type="region of interest" description="Disordered" evidence="1">
    <location>
        <begin position="244"/>
        <end position="283"/>
    </location>
</feature>
<dbReference type="OrthoDB" id="49605at2759"/>
<reference evidence="3" key="2">
    <citation type="submission" date="2020-11" db="EMBL/GenBank/DDBJ databases">
        <authorList>
            <person name="Cecchin M."/>
            <person name="Marcolungo L."/>
            <person name="Rossato M."/>
            <person name="Girolomoni L."/>
            <person name="Cosentino E."/>
            <person name="Cuine S."/>
            <person name="Li-Beisson Y."/>
            <person name="Delledonne M."/>
            <person name="Ballottari M."/>
        </authorList>
    </citation>
    <scope>NUCLEOTIDE SEQUENCE</scope>
    <source>
        <strain evidence="3">211/11P</strain>
        <tissue evidence="3">Whole cell</tissue>
    </source>
</reference>
<proteinExistence type="predicted"/>
<evidence type="ECO:0000256" key="1">
    <source>
        <dbReference type="SAM" id="MobiDB-lite"/>
    </source>
</evidence>
<dbReference type="AlphaFoldDB" id="A0A9D4TJS7"/>
<accession>A0A9D4TJS7</accession>
<comment type="caution">
    <text evidence="3">The sequence shown here is derived from an EMBL/GenBank/DDBJ whole genome shotgun (WGS) entry which is preliminary data.</text>
</comment>
<reference evidence="3" key="1">
    <citation type="journal article" date="2019" name="Plant J.">
        <title>Chlorella vulgaris genome assembly and annotation reveals the molecular basis for metabolic acclimation to high light conditions.</title>
        <authorList>
            <person name="Cecchin M."/>
            <person name="Marcolungo L."/>
            <person name="Rossato M."/>
            <person name="Girolomoni L."/>
            <person name="Cosentino E."/>
            <person name="Cuine S."/>
            <person name="Li-Beisson Y."/>
            <person name="Delledonne M."/>
            <person name="Ballottari M."/>
        </authorList>
    </citation>
    <scope>NUCLEOTIDE SEQUENCE</scope>
    <source>
        <strain evidence="3">211/11P</strain>
    </source>
</reference>
<organism evidence="3 4">
    <name type="scientific">Chlorella vulgaris</name>
    <name type="common">Green alga</name>
    <dbReference type="NCBI Taxonomy" id="3077"/>
    <lineage>
        <taxon>Eukaryota</taxon>
        <taxon>Viridiplantae</taxon>
        <taxon>Chlorophyta</taxon>
        <taxon>core chlorophytes</taxon>
        <taxon>Trebouxiophyceae</taxon>
        <taxon>Chlorellales</taxon>
        <taxon>Chlorellaceae</taxon>
        <taxon>Chlorella clade</taxon>
        <taxon>Chlorella</taxon>
    </lineage>
</organism>
<dbReference type="InterPro" id="IPR013536">
    <property type="entry name" value="WLM_dom"/>
</dbReference>
<feature type="compositionally biased region" description="Basic and acidic residues" evidence="1">
    <location>
        <begin position="265"/>
        <end position="283"/>
    </location>
</feature>
<feature type="compositionally biased region" description="Polar residues" evidence="1">
    <location>
        <begin position="128"/>
        <end position="141"/>
    </location>
</feature>
<feature type="region of interest" description="Disordered" evidence="1">
    <location>
        <begin position="118"/>
        <end position="152"/>
    </location>
</feature>
<sequence length="283" mass="30144">LAADPGIQGVMARHRWSVGLLSEMPPEGKVGVSPVCILGVNINRGQEVSLRLRTDDLGGFRRYDRIRETLLHELAHMVHSEHDNAFKELNSQLRRECDALDWRGAAARSVAGPAFEGSVHYDLPPEQPQTAMQHTAASSGSKLGGSQPATAADPKLAAAEAALRRAGVAVDANVPPEIAVAATSTLKEVMQQYSKGQMVKYRQRDGTWAEAKIAAIDYSVLPPSIGIEIGGNYRETEATRLQPLSLSGDGAGGQQQEAEAVQGLGHRDAATEAKEAAAAALER</sequence>
<feature type="non-terminal residue" evidence="3">
    <location>
        <position position="1"/>
    </location>
</feature>
<feature type="compositionally biased region" description="Low complexity" evidence="1">
    <location>
        <begin position="254"/>
        <end position="263"/>
    </location>
</feature>
<name>A0A9D4TJS7_CHLVU</name>